<protein>
    <submittedName>
        <fullName evidence="8">Uncharacterized protein LOC108624141 isoform X1</fullName>
    </submittedName>
</protein>
<evidence type="ECO:0000256" key="6">
    <source>
        <dbReference type="SAM" id="Phobius"/>
    </source>
</evidence>
<feature type="region of interest" description="Disordered" evidence="5">
    <location>
        <begin position="124"/>
        <end position="148"/>
    </location>
</feature>
<dbReference type="Gene3D" id="3.40.50.12190">
    <property type="match status" value="1"/>
</dbReference>
<feature type="transmembrane region" description="Helical" evidence="6">
    <location>
        <begin position="165"/>
        <end position="186"/>
    </location>
</feature>
<comment type="subcellular location">
    <subcellularLocation>
        <location evidence="1">Membrane</location>
    </subcellularLocation>
</comment>
<reference evidence="8" key="1">
    <citation type="submission" date="2025-08" db="UniProtKB">
        <authorList>
            <consortium name="RefSeq"/>
        </authorList>
    </citation>
    <scope>IDENTIFICATION</scope>
    <source>
        <tissue evidence="8">Whole body</tissue>
    </source>
</reference>
<proteinExistence type="predicted"/>
<keyword evidence="3 6" id="KW-1133">Transmembrane helix</keyword>
<name>A0AAJ7IX29_9HYME</name>
<feature type="compositionally biased region" description="Basic and acidic residues" evidence="5">
    <location>
        <begin position="1"/>
        <end position="10"/>
    </location>
</feature>
<evidence type="ECO:0000313" key="8">
    <source>
        <dbReference type="RefSeq" id="XP_017878721.1"/>
    </source>
</evidence>
<evidence type="ECO:0000256" key="3">
    <source>
        <dbReference type="ARBA" id="ARBA00022989"/>
    </source>
</evidence>
<dbReference type="PANTHER" id="PTHR18843:SF7">
    <property type="entry name" value="LAMINA-ASSOCIATED POLYPEPTIDE 1B ISOFORM 1-RELATED"/>
    <property type="match status" value="1"/>
</dbReference>
<feature type="region of interest" description="Disordered" evidence="5">
    <location>
        <begin position="1"/>
        <end position="40"/>
    </location>
</feature>
<dbReference type="GO" id="GO:0016020">
    <property type="term" value="C:membrane"/>
    <property type="evidence" value="ECO:0007669"/>
    <property type="project" value="UniProtKB-SubCell"/>
</dbReference>
<gene>
    <name evidence="8" type="primary">LOC108624141</name>
</gene>
<dbReference type="CTD" id="40158"/>
<keyword evidence="4 6" id="KW-0472">Membrane</keyword>
<evidence type="ECO:0000256" key="4">
    <source>
        <dbReference type="ARBA" id="ARBA00023136"/>
    </source>
</evidence>
<evidence type="ECO:0000256" key="1">
    <source>
        <dbReference type="ARBA" id="ARBA00004370"/>
    </source>
</evidence>
<feature type="compositionally biased region" description="Acidic residues" evidence="5">
    <location>
        <begin position="84"/>
        <end position="93"/>
    </location>
</feature>
<dbReference type="PANTHER" id="PTHR18843">
    <property type="entry name" value="TORSIN-1A-INTERACTING PROTEIN"/>
    <property type="match status" value="1"/>
</dbReference>
<dbReference type="Proteomes" id="UP000694925">
    <property type="component" value="Unplaced"/>
</dbReference>
<dbReference type="AlphaFoldDB" id="A0AAJ7IX29"/>
<organism evidence="7 8">
    <name type="scientific">Ceratina calcarata</name>
    <dbReference type="NCBI Taxonomy" id="156304"/>
    <lineage>
        <taxon>Eukaryota</taxon>
        <taxon>Metazoa</taxon>
        <taxon>Ecdysozoa</taxon>
        <taxon>Arthropoda</taxon>
        <taxon>Hexapoda</taxon>
        <taxon>Insecta</taxon>
        <taxon>Pterygota</taxon>
        <taxon>Neoptera</taxon>
        <taxon>Endopterygota</taxon>
        <taxon>Hymenoptera</taxon>
        <taxon>Apocrita</taxon>
        <taxon>Aculeata</taxon>
        <taxon>Apoidea</taxon>
        <taxon>Anthophila</taxon>
        <taxon>Apidae</taxon>
        <taxon>Ceratina</taxon>
        <taxon>Zadontomerus</taxon>
    </lineage>
</organism>
<dbReference type="GO" id="GO:0001671">
    <property type="term" value="F:ATPase activator activity"/>
    <property type="evidence" value="ECO:0007669"/>
    <property type="project" value="InterPro"/>
</dbReference>
<dbReference type="GO" id="GO:0061024">
    <property type="term" value="P:membrane organization"/>
    <property type="evidence" value="ECO:0007669"/>
    <property type="project" value="TreeGrafter"/>
</dbReference>
<dbReference type="GeneID" id="108624141"/>
<dbReference type="InterPro" id="IPR038599">
    <property type="entry name" value="LAP1C-like_C_sf"/>
</dbReference>
<accession>A0AAJ7IX29</accession>
<keyword evidence="2 6" id="KW-0812">Transmembrane</keyword>
<sequence length="416" mass="47906">MKKATKDSKLSEPPVPRARPPLRRHKPEETDSHTLQDPKELLRMNTCNPRWEQKNFHNFNNSNLRHRDSDIDTDSDTDIHSDTDTDDEYDDEYYDEDYRDIDDTDDASLNHRLNTSCILPSESFKTAQSSPIDKPRKRKKNLNDNSLPVWHKVQNKNQKRSTESFTELLCAIVCIIVVFFFLYIAVYRKNKMDEKVTVDENKLREIYLNQASNKLDKSVDVIRKRFQNQKATIWNDISAGIYDVALFPTRPSIIILFGNETETLNCLAELLAEVSGDILGSNDHLTLMSDDFPNDVGQVIDILKERIVQKKSVVIQDLLSINTEALKAFHNFCDREKPLVGHAVYIITIIVDGYKPSFGELRFVEQQIYKRLKAQIDKDNISPLITRLTDGVVAPILPEPNTKFDNSYCSLAVNKL</sequence>
<feature type="compositionally biased region" description="Basic and acidic residues" evidence="5">
    <location>
        <begin position="26"/>
        <end position="40"/>
    </location>
</feature>
<evidence type="ECO:0000313" key="7">
    <source>
        <dbReference type="Proteomes" id="UP000694925"/>
    </source>
</evidence>
<keyword evidence="7" id="KW-1185">Reference proteome</keyword>
<feature type="region of interest" description="Disordered" evidence="5">
    <location>
        <begin position="60"/>
        <end position="93"/>
    </location>
</feature>
<dbReference type="InterPro" id="IPR008662">
    <property type="entry name" value="TOIP1/2"/>
</dbReference>
<dbReference type="RefSeq" id="XP_017878721.1">
    <property type="nucleotide sequence ID" value="XM_018023232.2"/>
</dbReference>
<evidence type="ECO:0000256" key="2">
    <source>
        <dbReference type="ARBA" id="ARBA00022692"/>
    </source>
</evidence>
<dbReference type="KEGG" id="ccal:108624141"/>
<evidence type="ECO:0000256" key="5">
    <source>
        <dbReference type="SAM" id="MobiDB-lite"/>
    </source>
</evidence>